<dbReference type="Proteomes" id="UP000564644">
    <property type="component" value="Unassembled WGS sequence"/>
</dbReference>
<comment type="similarity">
    <text evidence="1">Belongs to the LacAB/RpiB family.</text>
</comment>
<dbReference type="SUPFAM" id="SSF89623">
    <property type="entry name" value="Ribose/Galactose isomerase RpiB/AlsB"/>
    <property type="match status" value="1"/>
</dbReference>
<feature type="binding site" evidence="4">
    <location>
        <position position="137"/>
    </location>
    <ligand>
        <name>D-ribulose 5-phosphate</name>
        <dbReference type="ChEBI" id="CHEBI:58121"/>
    </ligand>
</feature>
<dbReference type="PANTHER" id="PTHR30345">
    <property type="entry name" value="RIBOSE-5-PHOSPHATE ISOMERASE B"/>
    <property type="match status" value="1"/>
</dbReference>
<feature type="active site" description="Proton donor" evidence="3">
    <location>
        <position position="98"/>
    </location>
</feature>
<dbReference type="NCBIfam" id="NF004051">
    <property type="entry name" value="PRK05571.1"/>
    <property type="match status" value="1"/>
</dbReference>
<feature type="binding site" evidence="4">
    <location>
        <position position="99"/>
    </location>
    <ligand>
        <name>D-ribulose 5-phosphate</name>
        <dbReference type="ChEBI" id="CHEBI:58121"/>
    </ligand>
</feature>
<proteinExistence type="inferred from homology"/>
<evidence type="ECO:0000256" key="4">
    <source>
        <dbReference type="PIRSR" id="PIRSR005384-2"/>
    </source>
</evidence>
<dbReference type="Gene3D" id="3.40.1400.10">
    <property type="entry name" value="Sugar-phosphate isomerase, RpiB/LacA/LacB"/>
    <property type="match status" value="1"/>
</dbReference>
<dbReference type="RefSeq" id="WP_185130674.1">
    <property type="nucleotide sequence ID" value="NZ_JACJVO010000024.1"/>
</dbReference>
<dbReference type="InterPro" id="IPR003500">
    <property type="entry name" value="RpiB_LacA_LacB"/>
</dbReference>
<dbReference type="EMBL" id="JACJVO010000024">
    <property type="protein sequence ID" value="MBB6733011.1"/>
    <property type="molecule type" value="Genomic_DNA"/>
</dbReference>
<reference evidence="5 6" key="1">
    <citation type="submission" date="2020-08" db="EMBL/GenBank/DDBJ databases">
        <title>Cohnella phylogeny.</title>
        <authorList>
            <person name="Dunlap C."/>
        </authorList>
    </citation>
    <scope>NUCLEOTIDE SEQUENCE [LARGE SCALE GENOMIC DNA]</scope>
    <source>
        <strain evidence="5 6">CBP 2801</strain>
    </source>
</reference>
<feature type="binding site" evidence="4">
    <location>
        <begin position="8"/>
        <end position="9"/>
    </location>
    <ligand>
        <name>D-ribulose 5-phosphate</name>
        <dbReference type="ChEBI" id="CHEBI:58121"/>
    </ligand>
</feature>
<dbReference type="InterPro" id="IPR004785">
    <property type="entry name" value="RpiB"/>
</dbReference>
<evidence type="ECO:0000256" key="2">
    <source>
        <dbReference type="ARBA" id="ARBA00023235"/>
    </source>
</evidence>
<evidence type="ECO:0000313" key="6">
    <source>
        <dbReference type="Proteomes" id="UP000564644"/>
    </source>
</evidence>
<accession>A0A7X0VWI9</accession>
<feature type="active site" description="Proton acceptor" evidence="3">
    <location>
        <position position="65"/>
    </location>
</feature>
<sequence>MKIAIGADHAGYRLKDTIVPFLQAQGHEIIDVGCNCADSVDYPDYAVPVCDKVVSGEAERGILICGTGIGMSIAANKTPGIRCALVHDLFSAKATREHNDTNVLAMGERVIGPGVAEEIVRVWLETPFSQGLRHQGRIDKVKALESQYSLHP</sequence>
<dbReference type="GO" id="GO:0019316">
    <property type="term" value="P:D-allose catabolic process"/>
    <property type="evidence" value="ECO:0007669"/>
    <property type="project" value="TreeGrafter"/>
</dbReference>
<comment type="caution">
    <text evidence="5">The sequence shown here is derived from an EMBL/GenBank/DDBJ whole genome shotgun (WGS) entry which is preliminary data.</text>
</comment>
<feature type="binding site" evidence="4">
    <location>
        <begin position="66"/>
        <end position="70"/>
    </location>
    <ligand>
        <name>D-ribulose 5-phosphate</name>
        <dbReference type="ChEBI" id="CHEBI:58121"/>
    </ligand>
</feature>
<name>A0A7X0VWI9_9BACL</name>
<dbReference type="PANTHER" id="PTHR30345:SF0">
    <property type="entry name" value="DNA DAMAGE-REPAIR_TOLERATION PROTEIN DRT102"/>
    <property type="match status" value="1"/>
</dbReference>
<organism evidence="5 6">
    <name type="scientific">Cohnella zeiphila</name>
    <dbReference type="NCBI Taxonomy" id="2761120"/>
    <lineage>
        <taxon>Bacteria</taxon>
        <taxon>Bacillati</taxon>
        <taxon>Bacillota</taxon>
        <taxon>Bacilli</taxon>
        <taxon>Bacillales</taxon>
        <taxon>Paenibacillaceae</taxon>
        <taxon>Cohnella</taxon>
    </lineage>
</organism>
<dbReference type="GO" id="GO:0004751">
    <property type="term" value="F:ribose-5-phosphate isomerase activity"/>
    <property type="evidence" value="ECO:0007669"/>
    <property type="project" value="UniProtKB-EC"/>
</dbReference>
<dbReference type="GO" id="GO:0009052">
    <property type="term" value="P:pentose-phosphate shunt, non-oxidative branch"/>
    <property type="evidence" value="ECO:0007669"/>
    <property type="project" value="TreeGrafter"/>
</dbReference>
<evidence type="ECO:0000256" key="1">
    <source>
        <dbReference type="ARBA" id="ARBA00008754"/>
    </source>
</evidence>
<dbReference type="NCBIfam" id="TIGR01120">
    <property type="entry name" value="rpiB"/>
    <property type="match status" value="1"/>
</dbReference>
<evidence type="ECO:0000256" key="3">
    <source>
        <dbReference type="PIRSR" id="PIRSR005384-1"/>
    </source>
</evidence>
<dbReference type="PIRSF" id="PIRSF005384">
    <property type="entry name" value="RpiB_LacA_B"/>
    <property type="match status" value="1"/>
</dbReference>
<keyword evidence="6" id="KW-1185">Reference proteome</keyword>
<dbReference type="NCBIfam" id="TIGR00689">
    <property type="entry name" value="rpiB_lacA_lacB"/>
    <property type="match status" value="1"/>
</dbReference>
<feature type="binding site" evidence="4">
    <location>
        <position position="133"/>
    </location>
    <ligand>
        <name>D-ribulose 5-phosphate</name>
        <dbReference type="ChEBI" id="CHEBI:58121"/>
    </ligand>
</feature>
<dbReference type="AlphaFoldDB" id="A0A7X0VWI9"/>
<gene>
    <name evidence="5" type="primary">rpiB</name>
    <name evidence="5" type="ORF">H7C18_19015</name>
</gene>
<dbReference type="EC" id="5.3.1.6" evidence="5"/>
<dbReference type="InterPro" id="IPR036569">
    <property type="entry name" value="RpiB_LacA_LacB_sf"/>
</dbReference>
<keyword evidence="2 5" id="KW-0413">Isomerase</keyword>
<protein>
    <submittedName>
        <fullName evidence="5">Ribose 5-phosphate isomerase B</fullName>
        <ecNumber evidence="5">5.3.1.6</ecNumber>
    </submittedName>
</protein>
<feature type="binding site" evidence="4">
    <location>
        <position position="109"/>
    </location>
    <ligand>
        <name>D-ribulose 5-phosphate</name>
        <dbReference type="ChEBI" id="CHEBI:58121"/>
    </ligand>
</feature>
<dbReference type="Pfam" id="PF02502">
    <property type="entry name" value="LacAB_rpiB"/>
    <property type="match status" value="1"/>
</dbReference>
<evidence type="ECO:0000313" key="5">
    <source>
        <dbReference type="EMBL" id="MBB6733011.1"/>
    </source>
</evidence>